<organism evidence="1 2">
    <name type="scientific">Romanomermis culicivorax</name>
    <name type="common">Nematode worm</name>
    <dbReference type="NCBI Taxonomy" id="13658"/>
    <lineage>
        <taxon>Eukaryota</taxon>
        <taxon>Metazoa</taxon>
        <taxon>Ecdysozoa</taxon>
        <taxon>Nematoda</taxon>
        <taxon>Enoplea</taxon>
        <taxon>Dorylaimia</taxon>
        <taxon>Mermithida</taxon>
        <taxon>Mermithoidea</taxon>
        <taxon>Mermithidae</taxon>
        <taxon>Romanomermis</taxon>
    </lineage>
</organism>
<evidence type="ECO:0000313" key="2">
    <source>
        <dbReference type="WBParaSite" id="nRc.2.0.1.t12173-RA"/>
    </source>
</evidence>
<reference evidence="2" key="1">
    <citation type="submission" date="2022-11" db="UniProtKB">
        <authorList>
            <consortium name="WormBaseParasite"/>
        </authorList>
    </citation>
    <scope>IDENTIFICATION</scope>
</reference>
<dbReference type="AlphaFoldDB" id="A0A915IEE5"/>
<keyword evidence="1" id="KW-1185">Reference proteome</keyword>
<evidence type="ECO:0000313" key="1">
    <source>
        <dbReference type="Proteomes" id="UP000887565"/>
    </source>
</evidence>
<accession>A0A915IEE5</accession>
<dbReference type="Proteomes" id="UP000887565">
    <property type="component" value="Unplaced"/>
</dbReference>
<sequence length="157" mass="18248">MHNQKRKRQDNREIYFKLPEQCLLKIAQRIDNVQTRWGLLIAQYTLMKNYEDFFDKKIEIFFFTGPPKIMGSRRPYVLVPETPDSPFGRQDLLDLRWALGAGLVTIIINSNLARARLSAAPLLNMDRKGGTARRRALKCGKNRFNKPDYEAGFTLET</sequence>
<dbReference type="WBParaSite" id="nRc.2.0.1.t12173-RA">
    <property type="protein sequence ID" value="nRc.2.0.1.t12173-RA"/>
    <property type="gene ID" value="nRc.2.0.1.g12173"/>
</dbReference>
<protein>
    <submittedName>
        <fullName evidence="2">Transposase</fullName>
    </submittedName>
</protein>
<name>A0A915IEE5_ROMCU</name>
<proteinExistence type="predicted"/>